<dbReference type="NCBIfam" id="TIGR01146">
    <property type="entry name" value="ATPsyn_F1gamma"/>
    <property type="match status" value="1"/>
</dbReference>
<dbReference type="InterPro" id="IPR000131">
    <property type="entry name" value="ATP_synth_F1_gsu"/>
</dbReference>
<reference evidence="11 12" key="1">
    <citation type="submission" date="2016-10" db="EMBL/GenBank/DDBJ databases">
        <authorList>
            <person name="Varghese N."/>
            <person name="Submissions S."/>
        </authorList>
    </citation>
    <scope>NUCLEOTIDE SEQUENCE [LARGE SCALE GENOMIC DNA]</scope>
    <source>
        <strain evidence="11 12">DSM 29073</strain>
    </source>
</reference>
<evidence type="ECO:0000256" key="3">
    <source>
        <dbReference type="ARBA" id="ARBA00007681"/>
    </source>
</evidence>
<evidence type="ECO:0000256" key="4">
    <source>
        <dbReference type="ARBA" id="ARBA00022448"/>
    </source>
</evidence>
<name>A0A8G2BWV5_9BACT</name>
<evidence type="ECO:0000256" key="1">
    <source>
        <dbReference type="ARBA" id="ARBA00003456"/>
    </source>
</evidence>
<protein>
    <recommendedName>
        <fullName evidence="10">ATP synthase gamma chain</fullName>
    </recommendedName>
    <alternativeName>
        <fullName evidence="10">ATP synthase F1 sector gamma subunit</fullName>
    </alternativeName>
    <alternativeName>
        <fullName evidence="10">F-ATPase gamma subunit</fullName>
    </alternativeName>
</protein>
<dbReference type="RefSeq" id="WP_103983520.1">
    <property type="nucleotide sequence ID" value="NZ_FNVS01000010.1"/>
</dbReference>
<evidence type="ECO:0000256" key="9">
    <source>
        <dbReference type="ARBA" id="ARBA00023310"/>
    </source>
</evidence>
<dbReference type="InterPro" id="IPR035968">
    <property type="entry name" value="ATP_synth_F1_ATPase_gsu"/>
</dbReference>
<dbReference type="GO" id="GO:0005524">
    <property type="term" value="F:ATP binding"/>
    <property type="evidence" value="ECO:0007669"/>
    <property type="project" value="UniProtKB-UniRule"/>
</dbReference>
<dbReference type="Gene3D" id="1.10.287.80">
    <property type="entry name" value="ATP synthase, gamma subunit, helix hairpin domain"/>
    <property type="match status" value="1"/>
</dbReference>
<comment type="similarity">
    <text evidence="3 10">Belongs to the ATPase gamma chain family.</text>
</comment>
<dbReference type="NCBIfam" id="NF009959">
    <property type="entry name" value="PRK13426.1"/>
    <property type="match status" value="1"/>
</dbReference>
<gene>
    <name evidence="10" type="primary">atpG</name>
    <name evidence="11" type="ORF">SAMN05444001_11062</name>
</gene>
<keyword evidence="4 10" id="KW-0813">Transport</keyword>
<dbReference type="Gene3D" id="3.40.1380.10">
    <property type="match status" value="1"/>
</dbReference>
<keyword evidence="12" id="KW-1185">Reference proteome</keyword>
<dbReference type="Pfam" id="PF00231">
    <property type="entry name" value="ATP-synt"/>
    <property type="match status" value="1"/>
</dbReference>
<proteinExistence type="inferred from homology"/>
<dbReference type="PRINTS" id="PR00126">
    <property type="entry name" value="ATPASEGAMMA"/>
</dbReference>
<dbReference type="PANTHER" id="PTHR11693">
    <property type="entry name" value="ATP SYNTHASE GAMMA CHAIN"/>
    <property type="match status" value="1"/>
</dbReference>
<keyword evidence="5 10" id="KW-0375">Hydrogen ion transport</keyword>
<dbReference type="GO" id="GO:0045259">
    <property type="term" value="C:proton-transporting ATP synthase complex"/>
    <property type="evidence" value="ECO:0007669"/>
    <property type="project" value="UniProtKB-KW"/>
</dbReference>
<dbReference type="GO" id="GO:0042777">
    <property type="term" value="P:proton motive force-driven plasma membrane ATP synthesis"/>
    <property type="evidence" value="ECO:0007669"/>
    <property type="project" value="UniProtKB-UniRule"/>
</dbReference>
<keyword evidence="7 10" id="KW-0472">Membrane</keyword>
<evidence type="ECO:0000256" key="7">
    <source>
        <dbReference type="ARBA" id="ARBA00023136"/>
    </source>
</evidence>
<keyword evidence="9 10" id="KW-0066">ATP synthesis</keyword>
<dbReference type="Proteomes" id="UP000236725">
    <property type="component" value="Unassembled WGS sequence"/>
</dbReference>
<dbReference type="EMBL" id="FNVS01000010">
    <property type="protein sequence ID" value="SEF94727.1"/>
    <property type="molecule type" value="Genomic_DNA"/>
</dbReference>
<evidence type="ECO:0000313" key="12">
    <source>
        <dbReference type="Proteomes" id="UP000236725"/>
    </source>
</evidence>
<keyword evidence="10" id="KW-1003">Cell membrane</keyword>
<organism evidence="11 12">
    <name type="scientific">Parabacteroides chinchillae</name>
    <dbReference type="NCBI Taxonomy" id="871327"/>
    <lineage>
        <taxon>Bacteria</taxon>
        <taxon>Pseudomonadati</taxon>
        <taxon>Bacteroidota</taxon>
        <taxon>Bacteroidia</taxon>
        <taxon>Bacteroidales</taxon>
        <taxon>Tannerellaceae</taxon>
        <taxon>Parabacteroides</taxon>
    </lineage>
</organism>
<comment type="caution">
    <text evidence="11">The sequence shown here is derived from an EMBL/GenBank/DDBJ whole genome shotgun (WGS) entry which is preliminary data.</text>
</comment>
<evidence type="ECO:0000256" key="8">
    <source>
        <dbReference type="ARBA" id="ARBA00023196"/>
    </source>
</evidence>
<evidence type="ECO:0000256" key="2">
    <source>
        <dbReference type="ARBA" id="ARBA00004170"/>
    </source>
</evidence>
<evidence type="ECO:0000256" key="5">
    <source>
        <dbReference type="ARBA" id="ARBA00022781"/>
    </source>
</evidence>
<keyword evidence="6 10" id="KW-0406">Ion transport</keyword>
<keyword evidence="8 10" id="KW-0139">CF(1)</keyword>
<accession>A0A8G2BWV5</accession>
<dbReference type="GO" id="GO:0046933">
    <property type="term" value="F:proton-transporting ATP synthase activity, rotational mechanism"/>
    <property type="evidence" value="ECO:0007669"/>
    <property type="project" value="UniProtKB-UniRule"/>
</dbReference>
<dbReference type="PANTHER" id="PTHR11693:SF22">
    <property type="entry name" value="ATP SYNTHASE SUBUNIT GAMMA, MITOCHONDRIAL"/>
    <property type="match status" value="1"/>
</dbReference>
<comment type="subunit">
    <text evidence="10">F-type ATPases have 2 components, CF(1) - the catalytic core - and CF(0) - the membrane proton channel. CF(1) has five subunits: alpha(3), beta(3), gamma(1), delta(1), epsilon(1). CF(0) has three main subunits: a, b and c.</text>
</comment>
<evidence type="ECO:0000256" key="6">
    <source>
        <dbReference type="ARBA" id="ARBA00023065"/>
    </source>
</evidence>
<evidence type="ECO:0000256" key="10">
    <source>
        <dbReference type="HAMAP-Rule" id="MF_00815"/>
    </source>
</evidence>
<dbReference type="GO" id="GO:0005886">
    <property type="term" value="C:plasma membrane"/>
    <property type="evidence" value="ECO:0007669"/>
    <property type="project" value="UniProtKB-SubCell"/>
</dbReference>
<comment type="subcellular location">
    <subcellularLocation>
        <location evidence="10">Cell membrane</location>
        <topology evidence="10">Peripheral membrane protein</topology>
    </subcellularLocation>
    <subcellularLocation>
        <location evidence="2">Membrane</location>
        <topology evidence="2">Peripheral membrane protein</topology>
    </subcellularLocation>
</comment>
<sequence>MASLKEIKVRIASIRSTQKIASAMKMVSSAKLHHTQALAEHTQLYAGKLSAILNALLASACEWDSPFVRQRDVKRVAIVVFSSSSGLCGTFNVNVWKELSACLIDYNNRNIAVSLYPIGKKIADELHKAGYATTDDFIHMGEKPSFEGAVSLATELMELYASGKADQVELLYHHFKSMASQILVKKIFLPVSIQALEEEGASGSVRADYILEPSAEDVQTLLLPKLLNLTVYTTMLDTATAEHAARMMAMQTANDNANDLIRRLTLQYNKTRQQAITNELLDIAGGIG</sequence>
<dbReference type="AlphaFoldDB" id="A0A8G2BWV5"/>
<dbReference type="HAMAP" id="MF_00815">
    <property type="entry name" value="ATP_synth_gamma_bact"/>
    <property type="match status" value="1"/>
</dbReference>
<evidence type="ECO:0000313" key="11">
    <source>
        <dbReference type="EMBL" id="SEF94727.1"/>
    </source>
</evidence>
<comment type="function">
    <text evidence="1 10">Produces ATP from ADP in the presence of a proton gradient across the membrane. The gamma chain is believed to be important in regulating ATPase activity and the flow of protons through the CF(0) complex.</text>
</comment>
<dbReference type="CDD" id="cd12151">
    <property type="entry name" value="F1-ATPase_gamma"/>
    <property type="match status" value="1"/>
</dbReference>
<dbReference type="SUPFAM" id="SSF52943">
    <property type="entry name" value="ATP synthase (F1-ATPase), gamma subunit"/>
    <property type="match status" value="1"/>
</dbReference>